<dbReference type="Pfam" id="PF06527">
    <property type="entry name" value="TniQ"/>
    <property type="match status" value="1"/>
</dbReference>
<sequence>MLSSFTDPYDDEILYSAIARYHQRWSYQNYKEIIKKMFGSDTIIPTIGFPCHLDYFSKQFTDKRYTDNNYFLFKHTLLPIYVPFLTEDKRNKIINDMKYSDGKGIYTTLGLAAGGICKKEGLFYCPLCVTADLKTYGEAYFHRIHQIQGVEVCPEHGCLLKKYPNDRGLVSRLQFIRLDYRNIDCNVVFESNEKLSDQLLKVANSAKYILNSNLLNFNISKVFDKYIMLLKQRQLLTVKGFVKQKLLYEEFKRYYGDDLLDRLQSNFEESNESSWLKSITRKQRKIIHPIRHILFIQFLCDSVEDFFNKSFDNNPFNKGPWPCLNPAAGHYMERVVNDCIITADYDTRKPVGTFICSCGFIYSRKGPDKTKEDEFKIGRVKNYGEVWENKLKSLIAEQKYSLTGLAKLMQCDSKTIVKYAERNGVLHLINTSMKSETYYKDTDNLKSIIDYQNTYADDFLSLMKNHPEYTKTQIRNILKKQYAWFYRNNRQWLNNNLPKSISRGSIDCSKARVDWENRDMLIRQQIEEVYNLLKTYKKPVRITKSILGRMLGQSALLEKYSAKLPNTEEYINQIVETVEDFQIRRVNFICERLYAEKGYLNKWEIIRLAGLKEGYSAKVENKINENIEKYNKKTRTIFE</sequence>
<keyword evidence="4" id="KW-1185">Reference proteome</keyword>
<gene>
    <name evidence="3" type="ORF">CPAL_23430</name>
</gene>
<dbReference type="Proteomes" id="UP000239614">
    <property type="component" value="Unassembled WGS sequence"/>
</dbReference>
<evidence type="ECO:0000259" key="2">
    <source>
        <dbReference type="Pfam" id="PF15978"/>
    </source>
</evidence>
<evidence type="ECO:0000259" key="1">
    <source>
        <dbReference type="Pfam" id="PF06527"/>
    </source>
</evidence>
<dbReference type="InterPro" id="IPR032750">
    <property type="entry name" value="TnsD_C"/>
</dbReference>
<name>A0A2T0AMZ9_9CLOT</name>
<dbReference type="InterPro" id="IPR009492">
    <property type="entry name" value="TniQ"/>
</dbReference>
<organism evidence="3 4">
    <name type="scientific">Clostridium thermopalmarium DSM 5974</name>
    <dbReference type="NCBI Taxonomy" id="1121340"/>
    <lineage>
        <taxon>Bacteria</taxon>
        <taxon>Bacillati</taxon>
        <taxon>Bacillota</taxon>
        <taxon>Clostridia</taxon>
        <taxon>Eubacteriales</taxon>
        <taxon>Clostridiaceae</taxon>
        <taxon>Clostridium</taxon>
    </lineage>
</organism>
<dbReference type="RefSeq" id="WP_106024677.1">
    <property type="nucleotide sequence ID" value="NZ_PVXN01000058.1"/>
</dbReference>
<proteinExistence type="predicted"/>
<dbReference type="OrthoDB" id="470139at2"/>
<dbReference type="EMBL" id="PVXN01000058">
    <property type="protein sequence ID" value="PRR70122.1"/>
    <property type="molecule type" value="Genomic_DNA"/>
</dbReference>
<feature type="domain" description="TniQ" evidence="1">
    <location>
        <begin position="6"/>
        <end position="160"/>
    </location>
</feature>
<feature type="domain" description="Transposon Tn7 transposition protein TnsD C-terminal" evidence="2">
    <location>
        <begin position="203"/>
        <end position="571"/>
    </location>
</feature>
<reference evidence="3 4" key="1">
    <citation type="submission" date="2018-03" db="EMBL/GenBank/DDBJ databases">
        <title>Genome sequence of Clostridium thermopalmarium DSM 5974.</title>
        <authorList>
            <person name="Poehlein A."/>
            <person name="Daniel R."/>
        </authorList>
    </citation>
    <scope>NUCLEOTIDE SEQUENCE [LARGE SCALE GENOMIC DNA]</scope>
    <source>
        <strain evidence="3 4">DSM 5974</strain>
    </source>
</reference>
<comment type="caution">
    <text evidence="3">The sequence shown here is derived from an EMBL/GenBank/DDBJ whole genome shotgun (WGS) entry which is preliminary data.</text>
</comment>
<dbReference type="Pfam" id="PF15978">
    <property type="entry name" value="TnsD"/>
    <property type="match status" value="1"/>
</dbReference>
<dbReference type="AlphaFoldDB" id="A0A2T0AMZ9"/>
<accession>A0A2T0AMZ9</accession>
<protein>
    <submittedName>
        <fullName evidence="3">Uncharacterized protein</fullName>
    </submittedName>
</protein>
<evidence type="ECO:0000313" key="4">
    <source>
        <dbReference type="Proteomes" id="UP000239614"/>
    </source>
</evidence>
<evidence type="ECO:0000313" key="3">
    <source>
        <dbReference type="EMBL" id="PRR70122.1"/>
    </source>
</evidence>